<dbReference type="Proteomes" id="UP000822688">
    <property type="component" value="Chromosome 10"/>
</dbReference>
<proteinExistence type="predicted"/>
<protein>
    <submittedName>
        <fullName evidence="1">Uncharacterized protein</fullName>
    </submittedName>
</protein>
<accession>A0A8T0GN67</accession>
<dbReference type="AlphaFoldDB" id="A0A8T0GN67"/>
<gene>
    <name evidence="1" type="ORF">KC19_10G140800</name>
</gene>
<dbReference type="EMBL" id="CM026431">
    <property type="protein sequence ID" value="KAG0559945.1"/>
    <property type="molecule type" value="Genomic_DNA"/>
</dbReference>
<organism evidence="1 2">
    <name type="scientific">Ceratodon purpureus</name>
    <name type="common">Fire moss</name>
    <name type="synonym">Dicranum purpureum</name>
    <dbReference type="NCBI Taxonomy" id="3225"/>
    <lineage>
        <taxon>Eukaryota</taxon>
        <taxon>Viridiplantae</taxon>
        <taxon>Streptophyta</taxon>
        <taxon>Embryophyta</taxon>
        <taxon>Bryophyta</taxon>
        <taxon>Bryophytina</taxon>
        <taxon>Bryopsida</taxon>
        <taxon>Dicranidae</taxon>
        <taxon>Pseudoditrichales</taxon>
        <taxon>Ditrichaceae</taxon>
        <taxon>Ceratodon</taxon>
    </lineage>
</organism>
<evidence type="ECO:0000313" key="2">
    <source>
        <dbReference type="Proteomes" id="UP000822688"/>
    </source>
</evidence>
<name>A0A8T0GN67_CERPU</name>
<sequence length="55" mass="6376">MLCFHFCGDLAGRQFKAPLKRDNDLDSHEETTKFVIGANEPRQPPRLLTKELIYD</sequence>
<evidence type="ECO:0000313" key="1">
    <source>
        <dbReference type="EMBL" id="KAG0559945.1"/>
    </source>
</evidence>
<reference evidence="1" key="1">
    <citation type="submission" date="2020-06" db="EMBL/GenBank/DDBJ databases">
        <title>WGS assembly of Ceratodon purpureus strain R40.</title>
        <authorList>
            <person name="Carey S.B."/>
            <person name="Jenkins J."/>
            <person name="Shu S."/>
            <person name="Lovell J.T."/>
            <person name="Sreedasyam A."/>
            <person name="Maumus F."/>
            <person name="Tiley G.P."/>
            <person name="Fernandez-Pozo N."/>
            <person name="Barry K."/>
            <person name="Chen C."/>
            <person name="Wang M."/>
            <person name="Lipzen A."/>
            <person name="Daum C."/>
            <person name="Saski C.A."/>
            <person name="Payton A.C."/>
            <person name="Mcbreen J.C."/>
            <person name="Conrad R.E."/>
            <person name="Kollar L.M."/>
            <person name="Olsson S."/>
            <person name="Huttunen S."/>
            <person name="Landis J.B."/>
            <person name="Wickett N.J."/>
            <person name="Johnson M.G."/>
            <person name="Rensing S.A."/>
            <person name="Grimwood J."/>
            <person name="Schmutz J."/>
            <person name="Mcdaniel S.F."/>
        </authorList>
    </citation>
    <scope>NUCLEOTIDE SEQUENCE</scope>
    <source>
        <strain evidence="1">R40</strain>
    </source>
</reference>
<keyword evidence="2" id="KW-1185">Reference proteome</keyword>
<comment type="caution">
    <text evidence="1">The sequence shown here is derived from an EMBL/GenBank/DDBJ whole genome shotgun (WGS) entry which is preliminary data.</text>
</comment>